<keyword evidence="2" id="KW-1185">Reference proteome</keyword>
<keyword evidence="1" id="KW-1133">Transmembrane helix</keyword>
<evidence type="ECO:0000313" key="3">
    <source>
        <dbReference type="RefSeq" id="XP_013786591.1"/>
    </source>
</evidence>
<dbReference type="GeneID" id="106470576"/>
<gene>
    <name evidence="3 4 5 6 7" type="primary">LOC106470576</name>
</gene>
<evidence type="ECO:0000313" key="6">
    <source>
        <dbReference type="RefSeq" id="XP_022254887.1"/>
    </source>
</evidence>
<sequence>MGLIGHRLRRFIRSSFRPIQQSKASTWDRRLGLLYIFFAWNACGAVIYFAATGRADWAKYYGVKPEQDPDPSPAHFFARKLGVEKSKIINVKGFDYHSAELTKQELEKIAQDRSSKEKSTEM</sequence>
<dbReference type="RefSeq" id="XP_022254887.1">
    <property type="nucleotide sequence ID" value="XM_022399179.1"/>
</dbReference>
<feature type="transmembrane region" description="Helical" evidence="1">
    <location>
        <begin position="31"/>
        <end position="51"/>
    </location>
</feature>
<dbReference type="Proteomes" id="UP000694941">
    <property type="component" value="Unplaced"/>
</dbReference>
<keyword evidence="1" id="KW-0812">Transmembrane</keyword>
<organism evidence="2 4">
    <name type="scientific">Limulus polyphemus</name>
    <name type="common">Atlantic horseshoe crab</name>
    <dbReference type="NCBI Taxonomy" id="6850"/>
    <lineage>
        <taxon>Eukaryota</taxon>
        <taxon>Metazoa</taxon>
        <taxon>Ecdysozoa</taxon>
        <taxon>Arthropoda</taxon>
        <taxon>Chelicerata</taxon>
        <taxon>Merostomata</taxon>
        <taxon>Xiphosura</taxon>
        <taxon>Limulidae</taxon>
        <taxon>Limulus</taxon>
    </lineage>
</organism>
<evidence type="ECO:0000313" key="2">
    <source>
        <dbReference type="Proteomes" id="UP000694941"/>
    </source>
</evidence>
<evidence type="ECO:0000256" key="1">
    <source>
        <dbReference type="SAM" id="Phobius"/>
    </source>
</evidence>
<keyword evidence="1" id="KW-0472">Membrane</keyword>
<dbReference type="RefSeq" id="XP_013786594.1">
    <property type="nucleotide sequence ID" value="XM_013931140.2"/>
</dbReference>
<dbReference type="RefSeq" id="XP_022254886.1">
    <property type="nucleotide sequence ID" value="XM_022399178.1"/>
</dbReference>
<dbReference type="RefSeq" id="XP_013786591.1">
    <property type="nucleotide sequence ID" value="XM_013931137.2"/>
</dbReference>
<evidence type="ECO:0000313" key="4">
    <source>
        <dbReference type="RefSeq" id="XP_013786594.1"/>
    </source>
</evidence>
<proteinExistence type="predicted"/>
<evidence type="ECO:0000313" key="5">
    <source>
        <dbReference type="RefSeq" id="XP_022254886.1"/>
    </source>
</evidence>
<protein>
    <submittedName>
        <fullName evidence="3 4">Uncharacterized protein LOC106470576</fullName>
    </submittedName>
</protein>
<name>A0ABM1BQA5_LIMPO</name>
<dbReference type="RefSeq" id="XP_022254888.1">
    <property type="nucleotide sequence ID" value="XM_022399180.1"/>
</dbReference>
<evidence type="ECO:0000313" key="7">
    <source>
        <dbReference type="RefSeq" id="XP_022254888.1"/>
    </source>
</evidence>
<reference evidence="3 4" key="1">
    <citation type="submission" date="2025-05" db="UniProtKB">
        <authorList>
            <consortium name="RefSeq"/>
        </authorList>
    </citation>
    <scope>IDENTIFICATION</scope>
    <source>
        <tissue evidence="3 4">Muscle</tissue>
    </source>
</reference>
<accession>A0ABM1BQA5</accession>